<keyword evidence="5 8" id="KW-0547">Nucleotide-binding</keyword>
<dbReference type="CDD" id="cd01992">
    <property type="entry name" value="TilS_N"/>
    <property type="match status" value="1"/>
</dbReference>
<protein>
    <recommendedName>
        <fullName evidence="8">tRNA(Ile)-lysidine synthase</fullName>
        <ecNumber evidence="8">6.3.4.19</ecNumber>
    </recommendedName>
    <alternativeName>
        <fullName evidence="8">tRNA(Ile)-2-lysyl-cytidine synthase</fullName>
    </alternativeName>
    <alternativeName>
        <fullName evidence="8">tRNA(Ile)-lysidine synthetase</fullName>
    </alternativeName>
</protein>
<dbReference type="AlphaFoldDB" id="A0A9D1P9F1"/>
<evidence type="ECO:0000313" key="11">
    <source>
        <dbReference type="Proteomes" id="UP000886884"/>
    </source>
</evidence>
<evidence type="ECO:0000313" key="10">
    <source>
        <dbReference type="EMBL" id="HIV28472.1"/>
    </source>
</evidence>
<keyword evidence="4 8" id="KW-0819">tRNA processing</keyword>
<dbReference type="EMBL" id="DVOT01000197">
    <property type="protein sequence ID" value="HIV28472.1"/>
    <property type="molecule type" value="Genomic_DNA"/>
</dbReference>
<keyword evidence="2 8" id="KW-0963">Cytoplasm</keyword>
<dbReference type="GO" id="GO:0032267">
    <property type="term" value="F:tRNA(Ile)-lysidine synthase activity"/>
    <property type="evidence" value="ECO:0007669"/>
    <property type="project" value="UniProtKB-EC"/>
</dbReference>
<evidence type="ECO:0000256" key="2">
    <source>
        <dbReference type="ARBA" id="ARBA00022490"/>
    </source>
</evidence>
<evidence type="ECO:0000256" key="5">
    <source>
        <dbReference type="ARBA" id="ARBA00022741"/>
    </source>
</evidence>
<sequence>MRIPNYGHVLVALSGGPDSVALALLALESGARVSAAHVEHGIRGADSVRDMEFVEDFCARQGIALYTARIAVPELAQKTGVGLETAAREARYAFLRKVKEQIGADVIATAHHRDDQMETVLMHLFRGCGTRGLEGMRARSGDLVRPLLEYSKADLIAYLREKGQPYREDATNRLSDTPRNALRNGAIPSILRAYPQAARAIAQLARVAQLEGAYLDAQARPLLRRELCGYSVDKSAPEALVKRAMACVIPDFGGVQAAYARRSASLPGGWQAETYGNRAYFIAPDAAPLSAAPLTASGARVRGVEIVAAPCEGEISADPMAQVFCGAALCGAVLRSRMQGDFIRPLGMVGRKKLSDYMADRKIPAPLRAFWPVVAVESEVLWVVGAGVSERSKVTASCGARVKLTARYTLEELGGIAHDL</sequence>
<dbReference type="HAMAP" id="MF_01161">
    <property type="entry name" value="tRNA_Ile_lys_synt"/>
    <property type="match status" value="1"/>
</dbReference>
<evidence type="ECO:0000256" key="7">
    <source>
        <dbReference type="ARBA" id="ARBA00048539"/>
    </source>
</evidence>
<evidence type="ECO:0000259" key="9">
    <source>
        <dbReference type="SMART" id="SM00977"/>
    </source>
</evidence>
<dbReference type="InterPro" id="IPR012795">
    <property type="entry name" value="tRNA_Ile_lys_synt_N"/>
</dbReference>
<accession>A0A9D1P9F1</accession>
<organism evidence="10 11">
    <name type="scientific">Candidatus Ornithocaccomicrobium faecavium</name>
    <dbReference type="NCBI Taxonomy" id="2840890"/>
    <lineage>
        <taxon>Bacteria</taxon>
        <taxon>Bacillati</taxon>
        <taxon>Bacillota</taxon>
        <taxon>Clostridia</taxon>
        <taxon>Candidatus Ornithocaccomicrobium</taxon>
    </lineage>
</organism>
<dbReference type="SUPFAM" id="SSF52402">
    <property type="entry name" value="Adenine nucleotide alpha hydrolases-like"/>
    <property type="match status" value="1"/>
</dbReference>
<comment type="catalytic activity">
    <reaction evidence="7 8">
        <text>cytidine(34) in tRNA(Ile2) + L-lysine + ATP = lysidine(34) in tRNA(Ile2) + AMP + diphosphate + H(+)</text>
        <dbReference type="Rhea" id="RHEA:43744"/>
        <dbReference type="Rhea" id="RHEA-COMP:10625"/>
        <dbReference type="Rhea" id="RHEA-COMP:10670"/>
        <dbReference type="ChEBI" id="CHEBI:15378"/>
        <dbReference type="ChEBI" id="CHEBI:30616"/>
        <dbReference type="ChEBI" id="CHEBI:32551"/>
        <dbReference type="ChEBI" id="CHEBI:33019"/>
        <dbReference type="ChEBI" id="CHEBI:82748"/>
        <dbReference type="ChEBI" id="CHEBI:83665"/>
        <dbReference type="ChEBI" id="CHEBI:456215"/>
        <dbReference type="EC" id="6.3.4.19"/>
    </reaction>
</comment>
<feature type="domain" description="Lysidine-tRNA(Ile) synthetase C-terminal" evidence="9">
    <location>
        <begin position="332"/>
        <end position="404"/>
    </location>
</feature>
<dbReference type="Pfam" id="PF11734">
    <property type="entry name" value="TilS_C"/>
    <property type="match status" value="1"/>
</dbReference>
<dbReference type="SUPFAM" id="SSF56037">
    <property type="entry name" value="PheT/TilS domain"/>
    <property type="match status" value="1"/>
</dbReference>
<keyword evidence="3 8" id="KW-0436">Ligase</keyword>
<comment type="function">
    <text evidence="8">Ligates lysine onto the cytidine present at position 34 of the AUA codon-specific tRNA(Ile) that contains the anticodon CAU, in an ATP-dependent manner. Cytidine is converted to lysidine, thus changing the amino acid specificity of the tRNA from methionine to isoleucine.</text>
</comment>
<proteinExistence type="inferred from homology"/>
<reference evidence="10" key="1">
    <citation type="submission" date="2020-10" db="EMBL/GenBank/DDBJ databases">
        <authorList>
            <person name="Gilroy R."/>
        </authorList>
    </citation>
    <scope>NUCLEOTIDE SEQUENCE</scope>
    <source>
        <strain evidence="10">CHK183-6373</strain>
    </source>
</reference>
<evidence type="ECO:0000256" key="4">
    <source>
        <dbReference type="ARBA" id="ARBA00022694"/>
    </source>
</evidence>
<evidence type="ECO:0000256" key="6">
    <source>
        <dbReference type="ARBA" id="ARBA00022840"/>
    </source>
</evidence>
<evidence type="ECO:0000256" key="3">
    <source>
        <dbReference type="ARBA" id="ARBA00022598"/>
    </source>
</evidence>
<name>A0A9D1P9F1_9FIRM</name>
<dbReference type="SMART" id="SM00977">
    <property type="entry name" value="TilS_C"/>
    <property type="match status" value="1"/>
</dbReference>
<dbReference type="NCBIfam" id="TIGR02433">
    <property type="entry name" value="lysidine_TilS_C"/>
    <property type="match status" value="1"/>
</dbReference>
<dbReference type="InterPro" id="IPR012796">
    <property type="entry name" value="Lysidine-tRNA-synth_C"/>
</dbReference>
<dbReference type="InterPro" id="IPR011063">
    <property type="entry name" value="TilS/TtcA_N"/>
</dbReference>
<dbReference type="NCBIfam" id="TIGR02432">
    <property type="entry name" value="lysidine_TilS_N"/>
    <property type="match status" value="1"/>
</dbReference>
<dbReference type="PANTHER" id="PTHR43033">
    <property type="entry name" value="TRNA(ILE)-LYSIDINE SYNTHASE-RELATED"/>
    <property type="match status" value="1"/>
</dbReference>
<comment type="caution">
    <text evidence="10">The sequence shown here is derived from an EMBL/GenBank/DDBJ whole genome shotgun (WGS) entry which is preliminary data.</text>
</comment>
<comment type="domain">
    <text evidence="8">The N-terminal region contains the highly conserved SGGXDS motif, predicted to be a P-loop motif involved in ATP binding.</text>
</comment>
<evidence type="ECO:0000256" key="1">
    <source>
        <dbReference type="ARBA" id="ARBA00004496"/>
    </source>
</evidence>
<dbReference type="InterPro" id="IPR014729">
    <property type="entry name" value="Rossmann-like_a/b/a_fold"/>
</dbReference>
<dbReference type="InterPro" id="IPR012094">
    <property type="entry name" value="tRNA_Ile_lys_synt"/>
</dbReference>
<dbReference type="Pfam" id="PF01171">
    <property type="entry name" value="ATP_bind_3"/>
    <property type="match status" value="1"/>
</dbReference>
<comment type="subcellular location">
    <subcellularLocation>
        <location evidence="1 8">Cytoplasm</location>
    </subcellularLocation>
</comment>
<keyword evidence="6 8" id="KW-0067">ATP-binding</keyword>
<dbReference type="PANTHER" id="PTHR43033:SF1">
    <property type="entry name" value="TRNA(ILE)-LYSIDINE SYNTHASE-RELATED"/>
    <property type="match status" value="1"/>
</dbReference>
<reference evidence="10" key="2">
    <citation type="journal article" date="2021" name="PeerJ">
        <title>Extensive microbial diversity within the chicken gut microbiome revealed by metagenomics and culture.</title>
        <authorList>
            <person name="Gilroy R."/>
            <person name="Ravi A."/>
            <person name="Getino M."/>
            <person name="Pursley I."/>
            <person name="Horton D.L."/>
            <person name="Alikhan N.F."/>
            <person name="Baker D."/>
            <person name="Gharbi K."/>
            <person name="Hall N."/>
            <person name="Watson M."/>
            <person name="Adriaenssens E.M."/>
            <person name="Foster-Nyarko E."/>
            <person name="Jarju S."/>
            <person name="Secka A."/>
            <person name="Antonio M."/>
            <person name="Oren A."/>
            <person name="Chaudhuri R.R."/>
            <person name="La Ragione R."/>
            <person name="Hildebrand F."/>
            <person name="Pallen M.J."/>
        </authorList>
    </citation>
    <scope>NUCLEOTIDE SEQUENCE</scope>
    <source>
        <strain evidence="10">CHK183-6373</strain>
    </source>
</reference>
<gene>
    <name evidence="8 10" type="primary">tilS</name>
    <name evidence="10" type="ORF">IAA64_10895</name>
</gene>
<dbReference type="EC" id="6.3.4.19" evidence="8"/>
<dbReference type="GO" id="GO:0005737">
    <property type="term" value="C:cytoplasm"/>
    <property type="evidence" value="ECO:0007669"/>
    <property type="project" value="UniProtKB-SubCell"/>
</dbReference>
<dbReference type="GO" id="GO:0006400">
    <property type="term" value="P:tRNA modification"/>
    <property type="evidence" value="ECO:0007669"/>
    <property type="project" value="UniProtKB-UniRule"/>
</dbReference>
<feature type="binding site" evidence="8">
    <location>
        <begin position="14"/>
        <end position="19"/>
    </location>
    <ligand>
        <name>ATP</name>
        <dbReference type="ChEBI" id="CHEBI:30616"/>
    </ligand>
</feature>
<comment type="similarity">
    <text evidence="8">Belongs to the tRNA(Ile)-lysidine synthase family.</text>
</comment>
<dbReference type="Proteomes" id="UP000886884">
    <property type="component" value="Unassembled WGS sequence"/>
</dbReference>
<evidence type="ECO:0000256" key="8">
    <source>
        <dbReference type="HAMAP-Rule" id="MF_01161"/>
    </source>
</evidence>
<dbReference type="Gene3D" id="3.40.50.620">
    <property type="entry name" value="HUPs"/>
    <property type="match status" value="1"/>
</dbReference>
<dbReference type="GO" id="GO:0005524">
    <property type="term" value="F:ATP binding"/>
    <property type="evidence" value="ECO:0007669"/>
    <property type="project" value="UniProtKB-UniRule"/>
</dbReference>